<dbReference type="InterPro" id="IPR003593">
    <property type="entry name" value="AAA+_ATPase"/>
</dbReference>
<dbReference type="Gene3D" id="1.10.8.60">
    <property type="match status" value="1"/>
</dbReference>
<sequence>MPLQNVHGIPPRRLLQRRHLCTRNPKSISATGSPACLTQRSAHDLRVKAAIPIAGIVAPHRCAQAAVSTPPSTAASPARRDQHLSPRMTGRTTMRDLALKYRPRKLSDIIGQEAAVGALTHHMTTGSNQSVLLVGPSGTGKTSAARVMGAGILCENTAPLPCGRCTSCENIFGGRSVTFGWYEMDGARHNEPRHVQDFARLVQRPHFGKFVCFLDEIHALSGAAADVLLKPAEEPGEGANFICATTDLAAVRPALRKRCLIVHFKPLGGTQMFKLLRDVCQSESIRYEPQALDMIGSASDGSAREALNKLDQIAWQGDVTPTLAAETLAFGSTAFVLAYFDAVLTGDVNAQETALSDWQEETPEKARMIRDFLLYLSNFEVTVPARNHIVNPAFYQVTAAERERVAAGFKARARSARRNAGDYWLDLMDVWAVPIETMRDHTNLLIRSRRFHRLVNPEGPSDPTTAPEATRERARAYRSRSTTLRVMHRSTTALADPAEYLDLKQAEAIYAQASFLIQQHGLLLNTRITLDHARLGAGDELAAGGLVSRLTHELDVQVKRWVRGYRAHWLYVHEARAGGTYTDIVAHVPPAALMQFASWLPGRMQEWRGAAENDGWMLDPPVMKLATGYPNIRLQRHWRLVRGLWRGIDPRIGHWDAQEGRVPLVELLRVPKRDRGSIGELASLRRMGGSGSIAPGERRKAEAGRMKMLSALADGAWDQIDSGWELLERAEREHELEQRREAEERVKLEWPASDNQIETDHRRTALVQLHEGWPRDPHARRRAWKGWWS</sequence>
<dbReference type="SMART" id="SM00382">
    <property type="entry name" value="AAA"/>
    <property type="match status" value="1"/>
</dbReference>
<feature type="region of interest" description="Disordered" evidence="1">
    <location>
        <begin position="67"/>
        <end position="90"/>
    </location>
</feature>
<feature type="domain" description="AAA+ ATPase" evidence="2">
    <location>
        <begin position="127"/>
        <end position="267"/>
    </location>
</feature>
<feature type="compositionally biased region" description="Low complexity" evidence="1">
    <location>
        <begin position="67"/>
        <end position="77"/>
    </location>
</feature>
<evidence type="ECO:0000256" key="1">
    <source>
        <dbReference type="SAM" id="MobiDB-lite"/>
    </source>
</evidence>
<organism evidence="3 4">
    <name type="scientific">Sphingomonas glacialis</name>
    <dbReference type="NCBI Taxonomy" id="658225"/>
    <lineage>
        <taxon>Bacteria</taxon>
        <taxon>Pseudomonadati</taxon>
        <taxon>Pseudomonadota</taxon>
        <taxon>Alphaproteobacteria</taxon>
        <taxon>Sphingomonadales</taxon>
        <taxon>Sphingomonadaceae</taxon>
        <taxon>Sphingomonas</taxon>
    </lineage>
</organism>
<dbReference type="InterPro" id="IPR050238">
    <property type="entry name" value="DNA_Rep/Repair_Clamp_Loader"/>
</dbReference>
<dbReference type="Proteomes" id="UP000319931">
    <property type="component" value="Unassembled WGS sequence"/>
</dbReference>
<evidence type="ECO:0000313" key="3">
    <source>
        <dbReference type="EMBL" id="TPG56351.1"/>
    </source>
</evidence>
<comment type="caution">
    <text evidence="3">The sequence shown here is derived from an EMBL/GenBank/DDBJ whole genome shotgun (WGS) entry which is preliminary data.</text>
</comment>
<feature type="region of interest" description="Disordered" evidence="1">
    <location>
        <begin position="455"/>
        <end position="480"/>
    </location>
</feature>
<dbReference type="InterPro" id="IPR027417">
    <property type="entry name" value="P-loop_NTPase"/>
</dbReference>
<dbReference type="Pfam" id="PF13177">
    <property type="entry name" value="DNA_pol3_delta2"/>
    <property type="match status" value="1"/>
</dbReference>
<reference evidence="3 4" key="1">
    <citation type="journal article" date="2019" name="Environ. Microbiol.">
        <title>Species interactions and distinct microbial communities in high Arctic permafrost affected cryosols are associated with the CH4 and CO2 gas fluxes.</title>
        <authorList>
            <person name="Altshuler I."/>
            <person name="Hamel J."/>
            <person name="Turney S."/>
            <person name="Magnuson E."/>
            <person name="Levesque R."/>
            <person name="Greer C."/>
            <person name="Whyte L.G."/>
        </authorList>
    </citation>
    <scope>NUCLEOTIDE SEQUENCE [LARGE SCALE GENOMIC DNA]</scope>
    <source>
        <strain evidence="3 4">E6.1</strain>
    </source>
</reference>
<dbReference type="EMBL" id="RCZC01000001">
    <property type="protein sequence ID" value="TPG56351.1"/>
    <property type="molecule type" value="Genomic_DNA"/>
</dbReference>
<dbReference type="PANTHER" id="PTHR11669">
    <property type="entry name" value="REPLICATION FACTOR C / DNA POLYMERASE III GAMMA-TAU SUBUNIT"/>
    <property type="match status" value="1"/>
</dbReference>
<dbReference type="InterPro" id="IPR045085">
    <property type="entry name" value="HLD_clamp_pol_III_gamma_tau"/>
</dbReference>
<dbReference type="AlphaFoldDB" id="A0A502G451"/>
<dbReference type="GO" id="GO:0006261">
    <property type="term" value="P:DNA-templated DNA replication"/>
    <property type="evidence" value="ECO:0007669"/>
    <property type="project" value="TreeGrafter"/>
</dbReference>
<dbReference type="Pfam" id="PF22608">
    <property type="entry name" value="DNAX_ATPase_lid"/>
    <property type="match status" value="1"/>
</dbReference>
<accession>A0A502G451</accession>
<evidence type="ECO:0000313" key="4">
    <source>
        <dbReference type="Proteomes" id="UP000319931"/>
    </source>
</evidence>
<evidence type="ECO:0000259" key="2">
    <source>
        <dbReference type="SMART" id="SM00382"/>
    </source>
</evidence>
<dbReference type="CDD" id="cd00009">
    <property type="entry name" value="AAA"/>
    <property type="match status" value="1"/>
</dbReference>
<gene>
    <name evidence="3" type="ORF">EAH76_01965</name>
</gene>
<dbReference type="Gene3D" id="3.40.50.300">
    <property type="entry name" value="P-loop containing nucleotide triphosphate hydrolases"/>
    <property type="match status" value="1"/>
</dbReference>
<dbReference type="PANTHER" id="PTHR11669:SF0">
    <property type="entry name" value="PROTEIN STICHEL-LIKE 2"/>
    <property type="match status" value="1"/>
</dbReference>
<proteinExistence type="predicted"/>
<keyword evidence="4" id="KW-1185">Reference proteome</keyword>
<name>A0A502G451_9SPHN</name>
<dbReference type="OrthoDB" id="7978595at2"/>
<dbReference type="SUPFAM" id="SSF52540">
    <property type="entry name" value="P-loop containing nucleoside triphosphate hydrolases"/>
    <property type="match status" value="1"/>
</dbReference>
<protein>
    <submittedName>
        <fullName evidence="3">AAA family ATPase</fullName>
    </submittedName>
</protein>